<evidence type="ECO:0000313" key="4">
    <source>
        <dbReference type="Proteomes" id="UP000192578"/>
    </source>
</evidence>
<sequence>MKSFYGILALLVIVDLAERTLAHVPPVRDSKPNQPGPVRDASPSRDGSVRDGPVRVAPIPSAPIDLPRPVVSADGTPSDSTTAHNTSGIVLPVSSGTQGTVDSERHQQGTSLGNIRDQFVGGVAAILGSGSALVGLGVHTVEEGVKDVVRPVVQVAHNVVNKTAFIATNLQHAGHEIVGAWGNSFQQSKNITGQLLENIGRRR</sequence>
<evidence type="ECO:0000256" key="1">
    <source>
        <dbReference type="SAM" id="MobiDB-lite"/>
    </source>
</evidence>
<keyword evidence="4" id="KW-1185">Reference proteome</keyword>
<dbReference type="Proteomes" id="UP000192578">
    <property type="component" value="Unassembled WGS sequence"/>
</dbReference>
<dbReference type="EMBL" id="MTYJ01000003">
    <property type="protein sequence ID" value="OQV25126.1"/>
    <property type="molecule type" value="Genomic_DNA"/>
</dbReference>
<feature type="region of interest" description="Disordered" evidence="1">
    <location>
        <begin position="25"/>
        <end position="105"/>
    </location>
</feature>
<feature type="signal peptide" evidence="2">
    <location>
        <begin position="1"/>
        <end position="22"/>
    </location>
</feature>
<name>A0A1W0XCA7_HYPEX</name>
<proteinExistence type="predicted"/>
<comment type="caution">
    <text evidence="3">The sequence shown here is derived from an EMBL/GenBank/DDBJ whole genome shotgun (WGS) entry which is preliminary data.</text>
</comment>
<organism evidence="3 4">
    <name type="scientific">Hypsibius exemplaris</name>
    <name type="common">Freshwater tardigrade</name>
    <dbReference type="NCBI Taxonomy" id="2072580"/>
    <lineage>
        <taxon>Eukaryota</taxon>
        <taxon>Metazoa</taxon>
        <taxon>Ecdysozoa</taxon>
        <taxon>Tardigrada</taxon>
        <taxon>Eutardigrada</taxon>
        <taxon>Parachela</taxon>
        <taxon>Hypsibioidea</taxon>
        <taxon>Hypsibiidae</taxon>
        <taxon>Hypsibius</taxon>
    </lineage>
</organism>
<dbReference type="AlphaFoldDB" id="A0A1W0XCA7"/>
<reference evidence="4" key="1">
    <citation type="submission" date="2017-01" db="EMBL/GenBank/DDBJ databases">
        <title>Comparative genomics of anhydrobiosis in the tardigrade Hypsibius dujardini.</title>
        <authorList>
            <person name="Yoshida Y."/>
            <person name="Koutsovoulos G."/>
            <person name="Laetsch D."/>
            <person name="Stevens L."/>
            <person name="Kumar S."/>
            <person name="Horikawa D."/>
            <person name="Ishino K."/>
            <person name="Komine S."/>
            <person name="Tomita M."/>
            <person name="Blaxter M."/>
            <person name="Arakawa K."/>
        </authorList>
    </citation>
    <scope>NUCLEOTIDE SEQUENCE [LARGE SCALE GENOMIC DNA]</scope>
    <source>
        <strain evidence="4">Z151</strain>
    </source>
</reference>
<dbReference type="OrthoDB" id="10636123at2759"/>
<keyword evidence="2" id="KW-0732">Signal</keyword>
<accession>A0A1W0XCA7</accession>
<gene>
    <name evidence="3" type="ORF">BV898_00819</name>
</gene>
<evidence type="ECO:0000313" key="3">
    <source>
        <dbReference type="EMBL" id="OQV25126.1"/>
    </source>
</evidence>
<feature type="chain" id="PRO_5012415882" evidence="2">
    <location>
        <begin position="23"/>
        <end position="203"/>
    </location>
</feature>
<feature type="compositionally biased region" description="Polar residues" evidence="1">
    <location>
        <begin position="75"/>
        <end position="101"/>
    </location>
</feature>
<protein>
    <submittedName>
        <fullName evidence="3">Uncharacterized protein</fullName>
    </submittedName>
</protein>
<evidence type="ECO:0000256" key="2">
    <source>
        <dbReference type="SAM" id="SignalP"/>
    </source>
</evidence>